<sequence length="421" mass="47566">MDISFEEAHFSELPSQGNIYGLSSLTVGTTNKVLVASLRRKVFCVDYAQSRIPSTREINFTYIPAGAEIISVDAFNKSLENHDFVIGITFIKSSESQSSQYLNIYSDWEPGRLFDLDIIAQGCQSLELDFIPYQLTHAQLHTSEGTEIVCLLSGSDCKVHLYREDHSQQCFFEQTTTDFFPEFDDLPSIVHAINTCYIEENKKRLTAVGCEDGYIRMCIVNVNSNGPEVLSMMCAQHDSPISQVKLFTEKNFCVPPSFITDDMLKKLRGDKETTFQLPEIHLLVISTLEPSVVYWNAYENDLTQQLILPESDYYDCVTCGIVADINMDGKNEILLGTYGQELLVYKLEKKDNGPGCYKLIFHRSFSHPLLSLAYLDIIGDGVKELLAFSTKGLHILQHDLKKVSQLCQQRLQKLAALHQCS</sequence>
<dbReference type="GeneID" id="106467620"/>
<evidence type="ECO:0000313" key="4">
    <source>
        <dbReference type="RefSeq" id="XP_022251530.1"/>
    </source>
</evidence>
<dbReference type="SUPFAM" id="SSF50978">
    <property type="entry name" value="WD40 repeat-like"/>
    <property type="match status" value="1"/>
</dbReference>
<dbReference type="RefSeq" id="XP_013783436.1">
    <property type="nucleotide sequence ID" value="XM_013927982.2"/>
</dbReference>
<dbReference type="RefSeq" id="XP_022251529.1">
    <property type="nucleotide sequence ID" value="XM_022395821.1"/>
</dbReference>
<reference evidence="2 3" key="1">
    <citation type="submission" date="2025-05" db="UniProtKB">
        <authorList>
            <consortium name="RefSeq"/>
        </authorList>
    </citation>
    <scope>IDENTIFICATION</scope>
    <source>
        <tissue evidence="2 3">Muscle</tissue>
    </source>
</reference>
<evidence type="ECO:0000313" key="2">
    <source>
        <dbReference type="RefSeq" id="XP_013783436.1"/>
    </source>
</evidence>
<proteinExistence type="predicted"/>
<dbReference type="InterPro" id="IPR036322">
    <property type="entry name" value="WD40_repeat_dom_sf"/>
</dbReference>
<dbReference type="InterPro" id="IPR029982">
    <property type="entry name" value="Kptn"/>
</dbReference>
<dbReference type="PANTHER" id="PTHR15435:SF2">
    <property type="entry name" value="KICSTOR COMPLEX PROTEIN KAPTIN"/>
    <property type="match status" value="1"/>
</dbReference>
<dbReference type="RefSeq" id="XP_022251530.1">
    <property type="nucleotide sequence ID" value="XM_022395822.1"/>
</dbReference>
<evidence type="ECO:0000313" key="3">
    <source>
        <dbReference type="RefSeq" id="XP_022251529.1"/>
    </source>
</evidence>
<gene>
    <name evidence="2 3 4" type="primary">LOC106467620</name>
</gene>
<name>A0ABM1BJV9_LIMPO</name>
<evidence type="ECO:0000313" key="1">
    <source>
        <dbReference type="Proteomes" id="UP000694941"/>
    </source>
</evidence>
<accession>A0ABM1BJV9</accession>
<dbReference type="PANTHER" id="PTHR15435">
    <property type="entry name" value="KICSTOR COMPLEX PROTEIN KAPTIN"/>
    <property type="match status" value="1"/>
</dbReference>
<dbReference type="Proteomes" id="UP000694941">
    <property type="component" value="Unplaced"/>
</dbReference>
<protein>
    <submittedName>
        <fullName evidence="2 3">KICSTOR complex protein kaptin-like isoform X1</fullName>
    </submittedName>
</protein>
<organism evidence="1 2">
    <name type="scientific">Limulus polyphemus</name>
    <name type="common">Atlantic horseshoe crab</name>
    <dbReference type="NCBI Taxonomy" id="6850"/>
    <lineage>
        <taxon>Eukaryota</taxon>
        <taxon>Metazoa</taxon>
        <taxon>Ecdysozoa</taxon>
        <taxon>Arthropoda</taxon>
        <taxon>Chelicerata</taxon>
        <taxon>Merostomata</taxon>
        <taxon>Xiphosura</taxon>
        <taxon>Limulidae</taxon>
        <taxon>Limulus</taxon>
    </lineage>
</organism>
<keyword evidence="1" id="KW-1185">Reference proteome</keyword>